<keyword evidence="1" id="KW-0732">Signal</keyword>
<comment type="caution">
    <text evidence="2">The sequence shown here is derived from an EMBL/GenBank/DDBJ whole genome shotgun (WGS) entry which is preliminary data.</text>
</comment>
<dbReference type="AlphaFoldDB" id="A0A3M7PMK4"/>
<name>A0A3M7PMK4_BRAPC</name>
<sequence length="333" mass="36709">MIFLKLILIILFLNGISSENVKKLTNYQIKDITVSGISSGGAMAVQVHVALSSTVSGSGNIAGPPYYCSRGSLLISTTWCMSNLLTLGVDMNAMINKARYFESQNLVDSLQNLRNQNVYVFSGTADIVTSTSVAKKNEDFFRNFMDQSRIRTVYSIAAAHGMVTDFYGGPCSIANIYFMNDCSYNQAFDILSSLHPNENLKIPNSGAELTGMFAEFDQSEFFSDSNTLMDSLGYIYVPKKCETEVCNLHIAFHGCLQGKSVVGNIYAKNSGYNQVADLNNFIVIYPQAKSSLYGGNPSGCWDWWGYTDSLFATKQGKQIKVVKSIIDRVAFNN</sequence>
<dbReference type="Proteomes" id="UP000276133">
    <property type="component" value="Unassembled WGS sequence"/>
</dbReference>
<proteinExistence type="predicted"/>
<evidence type="ECO:0000256" key="1">
    <source>
        <dbReference type="SAM" id="SignalP"/>
    </source>
</evidence>
<reference evidence="2 3" key="1">
    <citation type="journal article" date="2018" name="Sci. Rep.">
        <title>Genomic signatures of local adaptation to the degree of environmental predictability in rotifers.</title>
        <authorList>
            <person name="Franch-Gras L."/>
            <person name="Hahn C."/>
            <person name="Garcia-Roger E.M."/>
            <person name="Carmona M.J."/>
            <person name="Serra M."/>
            <person name="Gomez A."/>
        </authorList>
    </citation>
    <scope>NUCLEOTIDE SEQUENCE [LARGE SCALE GENOMIC DNA]</scope>
    <source>
        <strain evidence="2">HYR1</strain>
    </source>
</reference>
<dbReference type="PANTHER" id="PTHR42972">
    <property type="entry name" value="TOL-PAL SYSTEM PROTEIN TOLB"/>
    <property type="match status" value="1"/>
</dbReference>
<dbReference type="EMBL" id="REGN01009799">
    <property type="protein sequence ID" value="RNA00346.1"/>
    <property type="molecule type" value="Genomic_DNA"/>
</dbReference>
<organism evidence="2 3">
    <name type="scientific">Brachionus plicatilis</name>
    <name type="common">Marine rotifer</name>
    <name type="synonym">Brachionus muelleri</name>
    <dbReference type="NCBI Taxonomy" id="10195"/>
    <lineage>
        <taxon>Eukaryota</taxon>
        <taxon>Metazoa</taxon>
        <taxon>Spiralia</taxon>
        <taxon>Gnathifera</taxon>
        <taxon>Rotifera</taxon>
        <taxon>Eurotatoria</taxon>
        <taxon>Monogononta</taxon>
        <taxon>Pseudotrocha</taxon>
        <taxon>Ploima</taxon>
        <taxon>Brachionidae</taxon>
        <taxon>Brachionus</taxon>
    </lineage>
</organism>
<dbReference type="SUPFAM" id="SSF53474">
    <property type="entry name" value="alpha/beta-Hydrolases"/>
    <property type="match status" value="1"/>
</dbReference>
<keyword evidence="3" id="KW-1185">Reference proteome</keyword>
<feature type="signal peptide" evidence="1">
    <location>
        <begin position="1"/>
        <end position="18"/>
    </location>
</feature>
<dbReference type="Gene3D" id="3.40.50.1820">
    <property type="entry name" value="alpha/beta hydrolase"/>
    <property type="match status" value="1"/>
</dbReference>
<dbReference type="STRING" id="10195.A0A3M7PMK4"/>
<evidence type="ECO:0000313" key="3">
    <source>
        <dbReference type="Proteomes" id="UP000276133"/>
    </source>
</evidence>
<accession>A0A3M7PMK4</accession>
<feature type="chain" id="PRO_5018063695" evidence="1">
    <location>
        <begin position="19"/>
        <end position="333"/>
    </location>
</feature>
<protein>
    <submittedName>
        <fullName evidence="2">Poly(3-hydroxybutyrate) depolymerase</fullName>
    </submittedName>
</protein>
<dbReference type="PANTHER" id="PTHR42972:SF8">
    <property type="entry name" value="POLYHYDROXYBUTYRATE DEPOLYMERASE"/>
    <property type="match status" value="1"/>
</dbReference>
<dbReference type="OrthoDB" id="6020543at2759"/>
<evidence type="ECO:0000313" key="2">
    <source>
        <dbReference type="EMBL" id="RNA00346.1"/>
    </source>
</evidence>
<gene>
    <name evidence="2" type="ORF">BpHYR1_046740</name>
</gene>
<dbReference type="InterPro" id="IPR029058">
    <property type="entry name" value="AB_hydrolase_fold"/>
</dbReference>